<proteinExistence type="predicted"/>
<keyword evidence="3" id="KW-1185">Reference proteome</keyword>
<protein>
    <submittedName>
        <fullName evidence="2">Uncharacterized protein</fullName>
    </submittedName>
</protein>
<evidence type="ECO:0000256" key="1">
    <source>
        <dbReference type="SAM" id="MobiDB-lite"/>
    </source>
</evidence>
<feature type="compositionally biased region" description="Basic and acidic residues" evidence="1">
    <location>
        <begin position="114"/>
        <end position="126"/>
    </location>
</feature>
<gene>
    <name evidence="2" type="ORF">Mic7113_6812</name>
</gene>
<dbReference type="Proteomes" id="UP000010471">
    <property type="component" value="Plasmid pMIC7113.08"/>
</dbReference>
<evidence type="ECO:0000313" key="3">
    <source>
        <dbReference type="Proteomes" id="UP000010471"/>
    </source>
</evidence>
<dbReference type="AlphaFoldDB" id="K9WRF9"/>
<dbReference type="KEGG" id="mic:Mic7113_6812"/>
<evidence type="ECO:0000313" key="2">
    <source>
        <dbReference type="EMBL" id="AFZ22369.1"/>
    </source>
</evidence>
<organism evidence="2 3">
    <name type="scientific">Allocoleopsis franciscana PCC 7113</name>
    <dbReference type="NCBI Taxonomy" id="1173027"/>
    <lineage>
        <taxon>Bacteria</taxon>
        <taxon>Bacillati</taxon>
        <taxon>Cyanobacteriota</taxon>
        <taxon>Cyanophyceae</taxon>
        <taxon>Coleofasciculales</taxon>
        <taxon>Coleofasciculaceae</taxon>
        <taxon>Allocoleopsis</taxon>
        <taxon>Allocoleopsis franciscana</taxon>
    </lineage>
</organism>
<dbReference type="RefSeq" id="WP_015186359.1">
    <property type="nucleotide sequence ID" value="NC_019743.1"/>
</dbReference>
<sequence>MAKARLSRDYTQDVIDAKQRFDDVLEHIEEPPDGQIPLGDWGIYTSPNLQSNEPVSPFDCDQYPDSPYCGGNPWTKTPVGLEPEWGMDECGVWVELNPVLGFTKLPPVSIGWRRPGECREEEKPPEPEPEPEDESRPVSPLKFPDTIDPNLDVFIVLVRAYKYYFLYTQGDPDNYGRIPPPTSNLLISNHDLADSLYPAPALTESYFPSRTTGLYTQVAGIGRAKIKETTLIVEKGYQPDPNSTASIPPLVPTETIRNITRECTGWITSDQSPPQIPNVKRYASRPLTGNYLITNCSEPGFINLSASVVIFGKINQIKRDWENYVGDVNFRFQKGVNGAVNNGFVIDKEEWKIAYVSQPNSKNFPPPPNQKKKKKCCMQCCSNNSQSNKQNQDNAEILRLLRKIDKNIGGFPFKAEIFDNDSEKVGIQKKNISVGSLAHANALAIGELQRTLKAIGIDHFPIYSPSSVIQDESNGLLGDLGDLKNKLFKQKIDSLAEFLVWRAKNDNEIFGQWQEVIEIQDSDPNVKGNQPKRVVLPNMAKTLREIILLLSVLIKSQGFSMDALLKMYIDVANTKVSVAAVEAIIRDVQDYLDYPTNTKTIDVPLGISIPKDNDPTDDKEDVERFLRSSTVKAMFDDWTGEGSIHDMLLTLLDAASRQIQKPHT</sequence>
<feature type="region of interest" description="Disordered" evidence="1">
    <location>
        <begin position="113"/>
        <end position="143"/>
    </location>
</feature>
<geneLocation type="plasmid" evidence="2 3">
    <name>pMIC7113.08</name>
</geneLocation>
<reference evidence="2 3" key="1">
    <citation type="submission" date="2012-06" db="EMBL/GenBank/DDBJ databases">
        <title>Finished plasmid 8 of genome of Microcoleus sp. PCC 7113.</title>
        <authorList>
            <consortium name="US DOE Joint Genome Institute"/>
            <person name="Gugger M."/>
            <person name="Coursin T."/>
            <person name="Rippka R."/>
            <person name="Tandeau De Marsac N."/>
            <person name="Huntemann M."/>
            <person name="Wei C.-L."/>
            <person name="Han J."/>
            <person name="Detter J.C."/>
            <person name="Han C."/>
            <person name="Tapia R."/>
            <person name="Chen A."/>
            <person name="Kyrpides N."/>
            <person name="Mavromatis K."/>
            <person name="Markowitz V."/>
            <person name="Szeto E."/>
            <person name="Ivanova N."/>
            <person name="Pagani I."/>
            <person name="Pati A."/>
            <person name="Goodwin L."/>
            <person name="Nordberg H.P."/>
            <person name="Cantor M.N."/>
            <person name="Hua S.X."/>
            <person name="Woyke T."/>
            <person name="Kerfeld C.A."/>
        </authorList>
    </citation>
    <scope>NUCLEOTIDE SEQUENCE [LARGE SCALE GENOMIC DNA]</scope>
    <source>
        <strain evidence="2 3">PCC 7113</strain>
        <plasmid evidence="2 3">pMIC7113.08</plasmid>
    </source>
</reference>
<dbReference type="HOGENOM" id="CLU_413225_0_0_3"/>
<accession>K9WRF9</accession>
<name>K9WRF9_9CYAN</name>
<keyword evidence="2" id="KW-0614">Plasmid</keyword>
<dbReference type="EMBL" id="CP003638">
    <property type="protein sequence ID" value="AFZ22369.1"/>
    <property type="molecule type" value="Genomic_DNA"/>
</dbReference>
<dbReference type="OrthoDB" id="487193at2"/>